<keyword evidence="1" id="KW-1133">Transmembrane helix</keyword>
<keyword evidence="3" id="KW-1185">Reference proteome</keyword>
<evidence type="ECO:0000313" key="2">
    <source>
        <dbReference type="EMBL" id="MBB6049522.1"/>
    </source>
</evidence>
<accession>A0A7W9SMT9</accession>
<protein>
    <submittedName>
        <fullName evidence="2">Uncharacterized protein</fullName>
    </submittedName>
</protein>
<sequence>MTREQRVKEGACACWFVVVALAFFAPALQLRLPMGALTALYSILLMGGTIALVLPIARQKGKNNRVE</sequence>
<evidence type="ECO:0000313" key="3">
    <source>
        <dbReference type="Proteomes" id="UP000520814"/>
    </source>
</evidence>
<feature type="transmembrane region" description="Helical" evidence="1">
    <location>
        <begin position="12"/>
        <end position="30"/>
    </location>
</feature>
<evidence type="ECO:0000256" key="1">
    <source>
        <dbReference type="SAM" id="Phobius"/>
    </source>
</evidence>
<dbReference type="RefSeq" id="WP_184193121.1">
    <property type="nucleotide sequence ID" value="NZ_JACHGW010000001.1"/>
</dbReference>
<comment type="caution">
    <text evidence="2">The sequence shown here is derived from an EMBL/GenBank/DDBJ whole genome shotgun (WGS) entry which is preliminary data.</text>
</comment>
<dbReference type="Proteomes" id="UP000520814">
    <property type="component" value="Unassembled WGS sequence"/>
</dbReference>
<dbReference type="EMBL" id="JACHGW010000001">
    <property type="protein sequence ID" value="MBB6049522.1"/>
    <property type="molecule type" value="Genomic_DNA"/>
</dbReference>
<feature type="transmembrane region" description="Helical" evidence="1">
    <location>
        <begin position="36"/>
        <end position="57"/>
    </location>
</feature>
<name>A0A7W9SMT9_ARMRO</name>
<organism evidence="2 3">
    <name type="scientific">Armatimonas rosea</name>
    <dbReference type="NCBI Taxonomy" id="685828"/>
    <lineage>
        <taxon>Bacteria</taxon>
        <taxon>Bacillati</taxon>
        <taxon>Armatimonadota</taxon>
        <taxon>Armatimonadia</taxon>
        <taxon>Armatimonadales</taxon>
        <taxon>Armatimonadaceae</taxon>
        <taxon>Armatimonas</taxon>
    </lineage>
</organism>
<reference evidence="2 3" key="1">
    <citation type="submission" date="2020-08" db="EMBL/GenBank/DDBJ databases">
        <title>Genomic Encyclopedia of Type Strains, Phase IV (KMG-IV): sequencing the most valuable type-strain genomes for metagenomic binning, comparative biology and taxonomic classification.</title>
        <authorList>
            <person name="Goeker M."/>
        </authorList>
    </citation>
    <scope>NUCLEOTIDE SEQUENCE [LARGE SCALE GENOMIC DNA]</scope>
    <source>
        <strain evidence="2 3">DSM 23562</strain>
    </source>
</reference>
<proteinExistence type="predicted"/>
<dbReference type="AlphaFoldDB" id="A0A7W9SMT9"/>
<keyword evidence="1" id="KW-0812">Transmembrane</keyword>
<gene>
    <name evidence="2" type="ORF">HNQ39_001284</name>
</gene>
<keyword evidence="1" id="KW-0472">Membrane</keyword>